<evidence type="ECO:0000256" key="1">
    <source>
        <dbReference type="ARBA" id="ARBA00001947"/>
    </source>
</evidence>
<evidence type="ECO:0000256" key="8">
    <source>
        <dbReference type="ARBA" id="ARBA00022989"/>
    </source>
</evidence>
<dbReference type="InterPro" id="IPR004387">
    <property type="entry name" value="Pept_M50_Zn"/>
</dbReference>
<reference evidence="13 14" key="1">
    <citation type="submission" date="2016-11" db="EMBL/GenBank/DDBJ databases">
        <authorList>
            <person name="Jaros S."/>
            <person name="Januszkiewicz K."/>
            <person name="Wedrychowicz H."/>
        </authorList>
    </citation>
    <scope>NUCLEOTIDE SEQUENCE [LARGE SCALE GENOMIC DNA]</scope>
    <source>
        <strain evidence="13 14">DSM 18899</strain>
    </source>
</reference>
<dbReference type="Pfam" id="PF02163">
    <property type="entry name" value="Peptidase_M50"/>
    <property type="match status" value="1"/>
</dbReference>
<feature type="domain" description="PDZ" evidence="12">
    <location>
        <begin position="209"/>
        <end position="276"/>
    </location>
</feature>
<dbReference type="PANTHER" id="PTHR42837:SF2">
    <property type="entry name" value="MEMBRANE METALLOPROTEASE ARASP2, CHLOROPLASTIC-RELATED"/>
    <property type="match status" value="1"/>
</dbReference>
<evidence type="ECO:0000256" key="3">
    <source>
        <dbReference type="ARBA" id="ARBA00007931"/>
    </source>
</evidence>
<evidence type="ECO:0000256" key="6">
    <source>
        <dbReference type="ARBA" id="ARBA00022801"/>
    </source>
</evidence>
<dbReference type="GO" id="GO:0004222">
    <property type="term" value="F:metalloendopeptidase activity"/>
    <property type="evidence" value="ECO:0007669"/>
    <property type="project" value="InterPro"/>
</dbReference>
<dbReference type="Proteomes" id="UP000186513">
    <property type="component" value="Unassembled WGS sequence"/>
</dbReference>
<name>A0A1K2HRG1_9NEIS</name>
<organism evidence="13 14">
    <name type="scientific">Chitinimonas taiwanensis DSM 18899</name>
    <dbReference type="NCBI Taxonomy" id="1121279"/>
    <lineage>
        <taxon>Bacteria</taxon>
        <taxon>Pseudomonadati</taxon>
        <taxon>Pseudomonadota</taxon>
        <taxon>Betaproteobacteria</taxon>
        <taxon>Neisseriales</taxon>
        <taxon>Chitinibacteraceae</taxon>
        <taxon>Chitinimonas</taxon>
    </lineage>
</organism>
<feature type="transmembrane region" description="Helical" evidence="11">
    <location>
        <begin position="96"/>
        <end position="119"/>
    </location>
</feature>
<evidence type="ECO:0000259" key="12">
    <source>
        <dbReference type="SMART" id="SM00228"/>
    </source>
</evidence>
<dbReference type="GO" id="GO:0016020">
    <property type="term" value="C:membrane"/>
    <property type="evidence" value="ECO:0007669"/>
    <property type="project" value="UniProtKB-SubCell"/>
</dbReference>
<dbReference type="GO" id="GO:0006508">
    <property type="term" value="P:proteolysis"/>
    <property type="evidence" value="ECO:0007669"/>
    <property type="project" value="UniProtKB-KW"/>
</dbReference>
<keyword evidence="7 11" id="KW-0862">Zinc</keyword>
<evidence type="ECO:0000256" key="10">
    <source>
        <dbReference type="ARBA" id="ARBA00023136"/>
    </source>
</evidence>
<comment type="caution">
    <text evidence="11">Lacks conserved residue(s) required for the propagation of feature annotation.</text>
</comment>
<dbReference type="AlphaFoldDB" id="A0A1K2HRG1"/>
<keyword evidence="14" id="KW-1185">Reference proteome</keyword>
<comment type="similarity">
    <text evidence="3 11">Belongs to the peptidase M50B family.</text>
</comment>
<dbReference type="NCBIfam" id="TIGR00054">
    <property type="entry name" value="RIP metalloprotease RseP"/>
    <property type="match status" value="1"/>
</dbReference>
<dbReference type="SMART" id="SM00228">
    <property type="entry name" value="PDZ"/>
    <property type="match status" value="2"/>
</dbReference>
<sequence>MSILITLLAFALAIGVLVTVHEFGHYWVARRCGIKVLTFSIGFGKPLLKWQRGETQWQLAAIPLGGYVRMLDEREAPVAEVELARAFNRQTVGKRIAVVAAGPIANFLLAILVYWAIFLNGVEVLTPRIGSVAPATMAAEAGFLPGDTLNRIDGEEIESWAAARLSLIERAAAKARVQVEVSRPNGGVVNRELDFAQIDKEWIDGDLAGRIGLSIAVYRHELGALLPDGAAAQAGLRAGDRLWKVGEQATPDWVSFAAAIRARPDQATEITVLRDGAPLTVKLRPKAVQDGEARIGRIGAAPAVDIEAMQSLRKPVQYGVFSALAQSLQQTWTTTALSLKMMWRMLTGNVSVKQLSGPVAIADYAGQSAQYGLRAYLEFLCLISISLGVMNLLPVPVLDGGHLMYYFAEILRGRPLSERAMELGQRVGVGLLAALMVVAVFNDLTRLVGS</sequence>
<evidence type="ECO:0000256" key="11">
    <source>
        <dbReference type="RuleBase" id="RU362031"/>
    </source>
</evidence>
<dbReference type="InterPro" id="IPR036034">
    <property type="entry name" value="PDZ_sf"/>
</dbReference>
<dbReference type="STRING" id="1121279.SAMN02745887_03540"/>
<dbReference type="GO" id="GO:0046872">
    <property type="term" value="F:metal ion binding"/>
    <property type="evidence" value="ECO:0007669"/>
    <property type="project" value="UniProtKB-KW"/>
</dbReference>
<proteinExistence type="inferred from homology"/>
<comment type="subcellular location">
    <subcellularLocation>
        <location evidence="2">Membrane</location>
        <topology evidence="2">Multi-pass membrane protein</topology>
    </subcellularLocation>
</comment>
<dbReference type="SUPFAM" id="SSF50156">
    <property type="entry name" value="PDZ domain-like"/>
    <property type="match status" value="2"/>
</dbReference>
<comment type="cofactor">
    <cofactor evidence="1 11">
        <name>Zn(2+)</name>
        <dbReference type="ChEBI" id="CHEBI:29105"/>
    </cofactor>
</comment>
<dbReference type="EMBL" id="FPKR01000016">
    <property type="protein sequence ID" value="SFZ79359.1"/>
    <property type="molecule type" value="Genomic_DNA"/>
</dbReference>
<dbReference type="CDD" id="cd06163">
    <property type="entry name" value="S2P-M50_PDZ_RseP-like"/>
    <property type="match status" value="2"/>
</dbReference>
<protein>
    <recommendedName>
        <fullName evidence="11">Zinc metalloprotease</fullName>
        <ecNumber evidence="11">3.4.24.-</ecNumber>
    </recommendedName>
</protein>
<dbReference type="Gene3D" id="2.30.42.10">
    <property type="match status" value="2"/>
</dbReference>
<evidence type="ECO:0000313" key="14">
    <source>
        <dbReference type="Proteomes" id="UP000186513"/>
    </source>
</evidence>
<accession>A0A1K2HRG1</accession>
<evidence type="ECO:0000256" key="9">
    <source>
        <dbReference type="ARBA" id="ARBA00023049"/>
    </source>
</evidence>
<evidence type="ECO:0000256" key="5">
    <source>
        <dbReference type="ARBA" id="ARBA00022692"/>
    </source>
</evidence>
<evidence type="ECO:0000256" key="7">
    <source>
        <dbReference type="ARBA" id="ARBA00022833"/>
    </source>
</evidence>
<keyword evidence="11" id="KW-0479">Metal-binding</keyword>
<dbReference type="InterPro" id="IPR001478">
    <property type="entry name" value="PDZ"/>
</dbReference>
<keyword evidence="9 11" id="KW-0482">Metalloprotease</keyword>
<keyword evidence="4 13" id="KW-0645">Protease</keyword>
<feature type="domain" description="PDZ" evidence="12">
    <location>
        <begin position="113"/>
        <end position="185"/>
    </location>
</feature>
<keyword evidence="5 11" id="KW-0812">Transmembrane</keyword>
<evidence type="ECO:0000313" key="13">
    <source>
        <dbReference type="EMBL" id="SFZ79359.1"/>
    </source>
</evidence>
<keyword evidence="10 11" id="KW-0472">Membrane</keyword>
<evidence type="ECO:0000256" key="4">
    <source>
        <dbReference type="ARBA" id="ARBA00022670"/>
    </source>
</evidence>
<gene>
    <name evidence="13" type="ORF">SAMN02745887_03540</name>
</gene>
<dbReference type="InterPro" id="IPR008915">
    <property type="entry name" value="Peptidase_M50"/>
</dbReference>
<dbReference type="PANTHER" id="PTHR42837">
    <property type="entry name" value="REGULATOR OF SIGMA-E PROTEASE RSEP"/>
    <property type="match status" value="1"/>
</dbReference>
<keyword evidence="8 11" id="KW-1133">Transmembrane helix</keyword>
<dbReference type="RefSeq" id="WP_072430019.1">
    <property type="nucleotide sequence ID" value="NZ_FPKR01000016.1"/>
</dbReference>
<dbReference type="CDD" id="cd23081">
    <property type="entry name" value="cpPDZ_EcRseP-like"/>
    <property type="match status" value="1"/>
</dbReference>
<dbReference type="EC" id="3.4.24.-" evidence="11"/>
<keyword evidence="6 11" id="KW-0378">Hydrolase</keyword>
<dbReference type="OrthoDB" id="9782003at2"/>
<evidence type="ECO:0000256" key="2">
    <source>
        <dbReference type="ARBA" id="ARBA00004141"/>
    </source>
</evidence>